<keyword evidence="4 5" id="KW-0472">Membrane</keyword>
<dbReference type="GO" id="GO:0016020">
    <property type="term" value="C:membrane"/>
    <property type="evidence" value="ECO:0007669"/>
    <property type="project" value="UniProtKB-SubCell"/>
</dbReference>
<dbReference type="InterPro" id="IPR010432">
    <property type="entry name" value="RDD"/>
</dbReference>
<dbReference type="EMBL" id="SNQI01000001">
    <property type="protein sequence ID" value="TEW76970.1"/>
    <property type="molecule type" value="Genomic_DNA"/>
</dbReference>
<evidence type="ECO:0000256" key="4">
    <source>
        <dbReference type="ARBA" id="ARBA00023136"/>
    </source>
</evidence>
<evidence type="ECO:0000256" key="3">
    <source>
        <dbReference type="ARBA" id="ARBA00022989"/>
    </source>
</evidence>
<dbReference type="PANTHER" id="PTHR38480">
    <property type="entry name" value="SLR0254 PROTEIN"/>
    <property type="match status" value="1"/>
</dbReference>
<organism evidence="7 8">
    <name type="scientific">Gramella jeungdoensis</name>
    <dbReference type="NCBI Taxonomy" id="708091"/>
    <lineage>
        <taxon>Bacteria</taxon>
        <taxon>Pseudomonadati</taxon>
        <taxon>Bacteroidota</taxon>
        <taxon>Flavobacteriia</taxon>
        <taxon>Flavobacteriales</taxon>
        <taxon>Flavobacteriaceae</taxon>
        <taxon>Christiangramia</taxon>
    </lineage>
</organism>
<feature type="transmembrane region" description="Helical" evidence="5">
    <location>
        <begin position="58"/>
        <end position="75"/>
    </location>
</feature>
<evidence type="ECO:0000256" key="5">
    <source>
        <dbReference type="SAM" id="Phobius"/>
    </source>
</evidence>
<comment type="caution">
    <text evidence="7">The sequence shown here is derived from an EMBL/GenBank/DDBJ whole genome shotgun (WGS) entry which is preliminary data.</text>
</comment>
<evidence type="ECO:0000256" key="1">
    <source>
        <dbReference type="ARBA" id="ARBA00004141"/>
    </source>
</evidence>
<evidence type="ECO:0000313" key="7">
    <source>
        <dbReference type="EMBL" id="TEW76970.1"/>
    </source>
</evidence>
<dbReference type="AlphaFoldDB" id="A0A4Y8AWS5"/>
<dbReference type="Proteomes" id="UP000298517">
    <property type="component" value="Unassembled WGS sequence"/>
</dbReference>
<feature type="transmembrane region" description="Helical" evidence="5">
    <location>
        <begin position="110"/>
        <end position="131"/>
    </location>
</feature>
<keyword evidence="3 5" id="KW-1133">Transmembrane helix</keyword>
<evidence type="ECO:0000259" key="6">
    <source>
        <dbReference type="Pfam" id="PF06271"/>
    </source>
</evidence>
<keyword evidence="8" id="KW-1185">Reference proteome</keyword>
<dbReference type="Pfam" id="PF06271">
    <property type="entry name" value="RDD"/>
    <property type="match status" value="1"/>
</dbReference>
<reference evidence="7 8" key="1">
    <citation type="journal article" date="2011" name="J. Microbiol.">
        <title>Gramella jeungdoensis sp. nov., isolated from a solar saltern in Korea.</title>
        <authorList>
            <person name="Joung Y."/>
            <person name="Kim H."/>
            <person name="Jang T."/>
            <person name="Ahn T.S."/>
            <person name="Joh K."/>
        </authorList>
    </citation>
    <scope>NUCLEOTIDE SEQUENCE [LARGE SCALE GENOMIC DNA]</scope>
    <source>
        <strain evidence="7 8">KCTC 23123</strain>
    </source>
</reference>
<keyword evidence="2 5" id="KW-0812">Transmembrane</keyword>
<sequence length="239" mass="26922">MDNFKIETAQNITIQQNVAPLSTRISAFLIDMLIIGAYYALIFFILNALGYLDSENLYVLYTLISLPVFFYSLFFETLNNGQTPGKFFCKIRVTKIDGSKPTFGSYLIRWILRLIDITLASGSIALLTILLNGKGQRLGDIAAGTTVISEKKLVSINSTLAVDIPEEYTPVFPQVTMLNDKDIQTIKELFLKAKKSSNHKMLLKLKLKIIEITGINSELNAVDFIDIVIKDYNYLTQQM</sequence>
<name>A0A4Y8AWS5_9FLAO</name>
<evidence type="ECO:0000256" key="2">
    <source>
        <dbReference type="ARBA" id="ARBA00022692"/>
    </source>
</evidence>
<dbReference type="OrthoDB" id="9814143at2"/>
<protein>
    <submittedName>
        <fullName evidence="7">RDD family protein</fullName>
    </submittedName>
</protein>
<dbReference type="PANTHER" id="PTHR38480:SF1">
    <property type="entry name" value="SLR0254 PROTEIN"/>
    <property type="match status" value="1"/>
</dbReference>
<evidence type="ECO:0000313" key="8">
    <source>
        <dbReference type="Proteomes" id="UP000298517"/>
    </source>
</evidence>
<comment type="subcellular location">
    <subcellularLocation>
        <location evidence="1">Membrane</location>
        <topology evidence="1">Multi-pass membrane protein</topology>
    </subcellularLocation>
</comment>
<gene>
    <name evidence="7" type="ORF">E2488_03730</name>
</gene>
<feature type="transmembrane region" description="Helical" evidence="5">
    <location>
        <begin position="25"/>
        <end position="46"/>
    </location>
</feature>
<accession>A0A4Y8AWS5</accession>
<feature type="domain" description="RDD" evidence="6">
    <location>
        <begin position="18"/>
        <end position="144"/>
    </location>
</feature>
<proteinExistence type="predicted"/>
<dbReference type="RefSeq" id="WP_134246978.1">
    <property type="nucleotide sequence ID" value="NZ_SNQI01000001.1"/>
</dbReference>